<sequence>MRLATLFAKFDTTMAAFLRFDERLIRLFSEHKVKKGKAPSAFLFSLEIYAALT</sequence>
<organism evidence="1 2">
    <name type="scientific">Sporolactobacillus inulinus</name>
    <dbReference type="NCBI Taxonomy" id="2078"/>
    <lineage>
        <taxon>Bacteria</taxon>
        <taxon>Bacillati</taxon>
        <taxon>Bacillota</taxon>
        <taxon>Bacilli</taxon>
        <taxon>Bacillales</taxon>
        <taxon>Sporolactobacillaceae</taxon>
        <taxon>Sporolactobacillus</taxon>
    </lineage>
</organism>
<reference evidence="1 2" key="1">
    <citation type="submission" date="2017-11" db="EMBL/GenBank/DDBJ databases">
        <title>Draft Genome Sequence of Sporolactobacillus inulinus NBRC 111894 Isolated from Koso, a Japanese Sugar-Vegetable Fermented Beverage.</title>
        <authorList>
            <person name="Chiou T.Y."/>
            <person name="Oshima K."/>
            <person name="Suda W."/>
            <person name="Hattori M."/>
            <person name="Takahashi T."/>
        </authorList>
    </citation>
    <scope>NUCLEOTIDE SEQUENCE [LARGE SCALE GENOMIC DNA]</scope>
    <source>
        <strain evidence="1 2">NBRC111894</strain>
    </source>
</reference>
<dbReference type="Proteomes" id="UP000319716">
    <property type="component" value="Unassembled WGS sequence"/>
</dbReference>
<proteinExistence type="predicted"/>
<dbReference type="EMBL" id="BEXB01000006">
    <property type="protein sequence ID" value="GAY75529.1"/>
    <property type="molecule type" value="Genomic_DNA"/>
</dbReference>
<comment type="caution">
    <text evidence="1">The sequence shown here is derived from an EMBL/GenBank/DDBJ whole genome shotgun (WGS) entry which is preliminary data.</text>
</comment>
<protein>
    <submittedName>
        <fullName evidence="1">Uncharacterized protein</fullName>
    </submittedName>
</protein>
<dbReference type="AlphaFoldDB" id="A0A4Y1Z8Z1"/>
<gene>
    <name evidence="1" type="ORF">NBRC111894_1083</name>
</gene>
<evidence type="ECO:0000313" key="1">
    <source>
        <dbReference type="EMBL" id="GAY75529.1"/>
    </source>
</evidence>
<evidence type="ECO:0000313" key="2">
    <source>
        <dbReference type="Proteomes" id="UP000319716"/>
    </source>
</evidence>
<accession>A0A4Y1Z8Z1</accession>
<name>A0A4Y1Z8Z1_9BACL</name>